<keyword evidence="3" id="KW-1185">Reference proteome</keyword>
<gene>
    <name evidence="2" type="ORF">JOF59_006514</name>
</gene>
<dbReference type="Proteomes" id="UP001519311">
    <property type="component" value="Unassembled WGS sequence"/>
</dbReference>
<accession>A0ABS4VJH0</accession>
<dbReference type="EMBL" id="JAGINS010000002">
    <property type="protein sequence ID" value="MBP2364022.1"/>
    <property type="molecule type" value="Genomic_DNA"/>
</dbReference>
<protein>
    <submittedName>
        <fullName evidence="2">Uncharacterized protein</fullName>
    </submittedName>
</protein>
<evidence type="ECO:0000256" key="1">
    <source>
        <dbReference type="SAM" id="MobiDB-lite"/>
    </source>
</evidence>
<evidence type="ECO:0000313" key="3">
    <source>
        <dbReference type="Proteomes" id="UP001519311"/>
    </source>
</evidence>
<sequence length="111" mass="12245">MQVLARMPSDRVLRRPAPPPQPHIHGSAARARRRVRLRAEPGTWGTRDTDTVTGTRLYGTALARFWGRLHPELTNRASWAAADGTLPIVEGTVIRLYSTTCPAGPHRSRSG</sequence>
<comment type="caution">
    <text evidence="2">The sequence shown here is derived from an EMBL/GenBank/DDBJ whole genome shotgun (WGS) entry which is preliminary data.</text>
</comment>
<feature type="region of interest" description="Disordered" evidence="1">
    <location>
        <begin position="1"/>
        <end position="32"/>
    </location>
</feature>
<name>A0ABS4VJH0_9ACTN</name>
<evidence type="ECO:0000313" key="2">
    <source>
        <dbReference type="EMBL" id="MBP2364022.1"/>
    </source>
</evidence>
<reference evidence="2 3" key="1">
    <citation type="submission" date="2021-03" db="EMBL/GenBank/DDBJ databases">
        <title>Sequencing the genomes of 1000 actinobacteria strains.</title>
        <authorList>
            <person name="Klenk H.-P."/>
        </authorList>
    </citation>
    <scope>NUCLEOTIDE SEQUENCE [LARGE SCALE GENOMIC DNA]</scope>
    <source>
        <strain evidence="2 3">DSM 40843</strain>
    </source>
</reference>
<organism evidence="2 3">
    <name type="scientific">Streptomyces clavifer</name>
    <dbReference type="NCBI Taxonomy" id="68188"/>
    <lineage>
        <taxon>Bacteria</taxon>
        <taxon>Bacillati</taxon>
        <taxon>Actinomycetota</taxon>
        <taxon>Actinomycetes</taxon>
        <taxon>Kitasatosporales</taxon>
        <taxon>Streptomycetaceae</taxon>
        <taxon>Streptomyces</taxon>
    </lineage>
</organism>
<proteinExistence type="predicted"/>